<keyword evidence="2" id="KW-0732">Signal</keyword>
<name>A0A2P5HVT3_DIAHE</name>
<comment type="caution">
    <text evidence="3">The sequence shown here is derived from an EMBL/GenBank/DDBJ whole genome shotgun (WGS) entry which is preliminary data.</text>
</comment>
<dbReference type="AlphaFoldDB" id="A0A2P5HVT3"/>
<evidence type="ECO:0000256" key="1">
    <source>
        <dbReference type="SAM" id="MobiDB-lite"/>
    </source>
</evidence>
<organism evidence="3 4">
    <name type="scientific">Diaporthe helianthi</name>
    <dbReference type="NCBI Taxonomy" id="158607"/>
    <lineage>
        <taxon>Eukaryota</taxon>
        <taxon>Fungi</taxon>
        <taxon>Dikarya</taxon>
        <taxon>Ascomycota</taxon>
        <taxon>Pezizomycotina</taxon>
        <taxon>Sordariomycetes</taxon>
        <taxon>Sordariomycetidae</taxon>
        <taxon>Diaporthales</taxon>
        <taxon>Diaporthaceae</taxon>
        <taxon>Diaporthe</taxon>
    </lineage>
</organism>
<evidence type="ECO:0000256" key="2">
    <source>
        <dbReference type="SAM" id="SignalP"/>
    </source>
</evidence>
<dbReference type="OrthoDB" id="5218494at2759"/>
<gene>
    <name evidence="3" type="ORF">DHEL01_v207237</name>
</gene>
<feature type="signal peptide" evidence="2">
    <location>
        <begin position="1"/>
        <end position="23"/>
    </location>
</feature>
<reference evidence="3" key="1">
    <citation type="submission" date="2017-09" db="EMBL/GenBank/DDBJ databases">
        <title>Polyketide synthases of a Diaporthe helianthi virulent isolate.</title>
        <authorList>
            <person name="Baroncelli R."/>
        </authorList>
    </citation>
    <scope>NUCLEOTIDE SEQUENCE [LARGE SCALE GENOMIC DNA]</scope>
    <source>
        <strain evidence="3">7/96</strain>
    </source>
</reference>
<dbReference type="Proteomes" id="UP000094444">
    <property type="component" value="Unassembled WGS sequence"/>
</dbReference>
<evidence type="ECO:0000313" key="4">
    <source>
        <dbReference type="Proteomes" id="UP000094444"/>
    </source>
</evidence>
<keyword evidence="4" id="KW-1185">Reference proteome</keyword>
<dbReference type="InParanoid" id="A0A2P5HVT3"/>
<proteinExistence type="predicted"/>
<feature type="chain" id="PRO_5015160600" evidence="2">
    <location>
        <begin position="24"/>
        <end position="301"/>
    </location>
</feature>
<sequence>MALPVLFPLLLSLLHMFAGVCFGRVEGDDPVNVETRVFINPYLPINSTIDNWSIHKVILALAEKGQCMSYITFEGRPLESLASCELYCFMNGGYNTWDCIPPEVDTSNDYWKNAFTDELLFQWSPGKCSCSNTTSPTPSILGDDDTGGDDSSPATSHSELQPAIRVASRQVRELSRYSYTIEIGTRFMPDPQPGWSYAEIKWFHQPPAQRGRQPPMPVIRRIGIFGVMNNNVNNGVLRVHEAWAGRDNRPNGQRAAFYDDVINFWRLAPVYRNLNQLTEIRFDTVIEDTLCSLVAQIYQLM</sequence>
<protein>
    <submittedName>
        <fullName evidence="3">Uncharacterized protein</fullName>
    </submittedName>
</protein>
<dbReference type="EMBL" id="MAVT02000641">
    <property type="protein sequence ID" value="POS74372.1"/>
    <property type="molecule type" value="Genomic_DNA"/>
</dbReference>
<feature type="region of interest" description="Disordered" evidence="1">
    <location>
        <begin position="134"/>
        <end position="162"/>
    </location>
</feature>
<accession>A0A2P5HVT3</accession>
<evidence type="ECO:0000313" key="3">
    <source>
        <dbReference type="EMBL" id="POS74372.1"/>
    </source>
</evidence>